<keyword evidence="3" id="KW-1185">Reference proteome</keyword>
<name>A0ABX8RAQ4_9CLOT</name>
<feature type="transmembrane region" description="Helical" evidence="1">
    <location>
        <begin position="7"/>
        <end position="28"/>
    </location>
</feature>
<evidence type="ECO:0008006" key="4">
    <source>
        <dbReference type="Google" id="ProtNLM"/>
    </source>
</evidence>
<keyword evidence="1" id="KW-0472">Membrane</keyword>
<evidence type="ECO:0000313" key="3">
    <source>
        <dbReference type="Proteomes" id="UP000886818"/>
    </source>
</evidence>
<feature type="transmembrane region" description="Helical" evidence="1">
    <location>
        <begin position="86"/>
        <end position="107"/>
    </location>
</feature>
<sequence length="138" mass="16331">MKRKFNIINYILKLLLGVLCTFFSNKLLNVYNNTWLTIDQSFHSIQTIANHPIAGIFLALIGFILLFYLIFVTANALLSYWFNLKLILRIFIILWIILLFTAILYQAINLYNILGYIFIFSVTIFSFFLMLNYFAYKK</sequence>
<keyword evidence="1" id="KW-0812">Transmembrane</keyword>
<evidence type="ECO:0000256" key="1">
    <source>
        <dbReference type="SAM" id="Phobius"/>
    </source>
</evidence>
<evidence type="ECO:0000313" key="2">
    <source>
        <dbReference type="EMBL" id="QXM05544.1"/>
    </source>
</evidence>
<reference evidence="2" key="1">
    <citation type="submission" date="2021-07" db="EMBL/GenBank/DDBJ databases">
        <title>Complete genome sequence of Crassaminicella sp. 143-21, isolated from a deep-sea hydrothermal vent.</title>
        <authorList>
            <person name="Li X."/>
        </authorList>
    </citation>
    <scope>NUCLEOTIDE SEQUENCE</scope>
    <source>
        <strain evidence="2">143-21</strain>
    </source>
</reference>
<accession>A0ABX8RAQ4</accession>
<protein>
    <recommendedName>
        <fullName evidence="4">DUF2127 domain-containing protein</fullName>
    </recommendedName>
</protein>
<feature type="transmembrane region" description="Helical" evidence="1">
    <location>
        <begin position="48"/>
        <end position="74"/>
    </location>
</feature>
<dbReference type="EMBL" id="CP078093">
    <property type="protein sequence ID" value="QXM05544.1"/>
    <property type="molecule type" value="Genomic_DNA"/>
</dbReference>
<dbReference type="RefSeq" id="WP_218282242.1">
    <property type="nucleotide sequence ID" value="NZ_CP078093.1"/>
</dbReference>
<gene>
    <name evidence="2" type="ORF">KVH43_09180</name>
</gene>
<feature type="transmembrane region" description="Helical" evidence="1">
    <location>
        <begin position="113"/>
        <end position="136"/>
    </location>
</feature>
<keyword evidence="1" id="KW-1133">Transmembrane helix</keyword>
<organism evidence="2 3">
    <name type="scientific">Crassaminicella indica</name>
    <dbReference type="NCBI Taxonomy" id="2855394"/>
    <lineage>
        <taxon>Bacteria</taxon>
        <taxon>Bacillati</taxon>
        <taxon>Bacillota</taxon>
        <taxon>Clostridia</taxon>
        <taxon>Eubacteriales</taxon>
        <taxon>Clostridiaceae</taxon>
        <taxon>Crassaminicella</taxon>
    </lineage>
</organism>
<proteinExistence type="predicted"/>
<dbReference type="Proteomes" id="UP000886818">
    <property type="component" value="Chromosome"/>
</dbReference>